<organism evidence="2 3">
    <name type="scientific">Pomacea canaliculata</name>
    <name type="common">Golden apple snail</name>
    <dbReference type="NCBI Taxonomy" id="400727"/>
    <lineage>
        <taxon>Eukaryota</taxon>
        <taxon>Metazoa</taxon>
        <taxon>Spiralia</taxon>
        <taxon>Lophotrochozoa</taxon>
        <taxon>Mollusca</taxon>
        <taxon>Gastropoda</taxon>
        <taxon>Caenogastropoda</taxon>
        <taxon>Architaenioglossa</taxon>
        <taxon>Ampullarioidea</taxon>
        <taxon>Ampullariidae</taxon>
        <taxon>Pomacea</taxon>
    </lineage>
</organism>
<evidence type="ECO:0000313" key="2">
    <source>
        <dbReference type="EMBL" id="PVD22648.1"/>
    </source>
</evidence>
<sequence>MGRSGGQTWPRRNQRQEHPTPGIVRQSETRPSQHLHRNQGWPRGIHQTDWSTIKPTISCCPTRFKASINKVKTRTYPGTGTGSDHDLVQTNLKLKARRLICDVEKPQDPNVPLAADSKEVQQLMSTAREVLGRQRTKKAVGHK</sequence>
<dbReference type="AlphaFoldDB" id="A0A2T7NNA1"/>
<accession>A0A2T7NNA1</accession>
<proteinExistence type="predicted"/>
<dbReference type="EMBL" id="PZQS01000010">
    <property type="protein sequence ID" value="PVD22648.1"/>
    <property type="molecule type" value="Genomic_DNA"/>
</dbReference>
<comment type="caution">
    <text evidence="2">The sequence shown here is derived from an EMBL/GenBank/DDBJ whole genome shotgun (WGS) entry which is preliminary data.</text>
</comment>
<evidence type="ECO:0000313" key="3">
    <source>
        <dbReference type="Proteomes" id="UP000245119"/>
    </source>
</evidence>
<feature type="region of interest" description="Disordered" evidence="1">
    <location>
        <begin position="1"/>
        <end position="47"/>
    </location>
</feature>
<reference evidence="2 3" key="1">
    <citation type="submission" date="2018-04" db="EMBL/GenBank/DDBJ databases">
        <title>The genome of golden apple snail Pomacea canaliculata provides insight into stress tolerance and invasive adaptation.</title>
        <authorList>
            <person name="Liu C."/>
            <person name="Liu B."/>
            <person name="Ren Y."/>
            <person name="Zhang Y."/>
            <person name="Wang H."/>
            <person name="Li S."/>
            <person name="Jiang F."/>
            <person name="Yin L."/>
            <person name="Zhang G."/>
            <person name="Qian W."/>
            <person name="Fan W."/>
        </authorList>
    </citation>
    <scope>NUCLEOTIDE SEQUENCE [LARGE SCALE GENOMIC DNA]</scope>
    <source>
        <strain evidence="2">SZHN2017</strain>
        <tissue evidence="2">Muscle</tissue>
    </source>
</reference>
<name>A0A2T7NNA1_POMCA</name>
<protein>
    <submittedName>
        <fullName evidence="2">Uncharacterized protein</fullName>
    </submittedName>
</protein>
<feature type="compositionally biased region" description="Polar residues" evidence="1">
    <location>
        <begin position="1"/>
        <end position="11"/>
    </location>
</feature>
<keyword evidence="3" id="KW-1185">Reference proteome</keyword>
<dbReference type="Proteomes" id="UP000245119">
    <property type="component" value="Linkage Group LG10"/>
</dbReference>
<gene>
    <name evidence="2" type="ORF">C0Q70_15903</name>
</gene>
<evidence type="ECO:0000256" key="1">
    <source>
        <dbReference type="SAM" id="MobiDB-lite"/>
    </source>
</evidence>